<dbReference type="EMBL" id="FMYL01000011">
    <property type="protein sequence ID" value="SDC18643.1"/>
    <property type="molecule type" value="Genomic_DNA"/>
</dbReference>
<dbReference type="STRING" id="1219383.SAMN05421733_11159"/>
<evidence type="ECO:0008006" key="3">
    <source>
        <dbReference type="Google" id="ProtNLM"/>
    </source>
</evidence>
<gene>
    <name evidence="1" type="ORF">SAMN05421733_11159</name>
</gene>
<organism evidence="1 2">
    <name type="scientific">Acinetobacter boissieri</name>
    <dbReference type="NCBI Taxonomy" id="1219383"/>
    <lineage>
        <taxon>Bacteria</taxon>
        <taxon>Pseudomonadati</taxon>
        <taxon>Pseudomonadota</taxon>
        <taxon>Gammaproteobacteria</taxon>
        <taxon>Moraxellales</taxon>
        <taxon>Moraxellaceae</taxon>
        <taxon>Acinetobacter</taxon>
    </lineage>
</organism>
<evidence type="ECO:0000313" key="1">
    <source>
        <dbReference type="EMBL" id="SDC18643.1"/>
    </source>
</evidence>
<dbReference type="RefSeq" id="WP_092749615.1">
    <property type="nucleotide sequence ID" value="NZ_FMYL01000011.1"/>
</dbReference>
<keyword evidence="2" id="KW-1185">Reference proteome</keyword>
<evidence type="ECO:0000313" key="2">
    <source>
        <dbReference type="Proteomes" id="UP000242501"/>
    </source>
</evidence>
<sequence>MSYYTIMFETDDANFGRVEDAIHIVSKGHCQKIAHNFWVVNTIHPDAKKVRDYIKNYLKLDFDDKVFVVAVKEDESPWASWGLDKQVVDWLTSRP</sequence>
<proteinExistence type="predicted"/>
<accession>A0A1G6JIV1</accession>
<reference evidence="2" key="1">
    <citation type="submission" date="2016-09" db="EMBL/GenBank/DDBJ databases">
        <authorList>
            <person name="Varghese N."/>
            <person name="Submissions S."/>
        </authorList>
    </citation>
    <scope>NUCLEOTIDE SEQUENCE [LARGE SCALE GENOMIC DNA]</scope>
    <source>
        <strain evidence="2">ANC 4422</strain>
    </source>
</reference>
<dbReference type="AlphaFoldDB" id="A0A1G6JIV1"/>
<name>A0A1G6JIV1_9GAMM</name>
<dbReference type="OrthoDB" id="6694171at2"/>
<dbReference type="Proteomes" id="UP000242501">
    <property type="component" value="Unassembled WGS sequence"/>
</dbReference>
<protein>
    <recommendedName>
        <fullName evidence="3">SinR family protein</fullName>
    </recommendedName>
</protein>